<evidence type="ECO:0008006" key="3">
    <source>
        <dbReference type="Google" id="ProtNLM"/>
    </source>
</evidence>
<reference evidence="1 2" key="1">
    <citation type="submission" date="2021-02" db="EMBL/GenBank/DDBJ databases">
        <title>Variation within the Batrachochytrium salamandrivorans European outbreak.</title>
        <authorList>
            <person name="Kelly M."/>
            <person name="Pasmans F."/>
            <person name="Shea T.P."/>
            <person name="Munoz J.F."/>
            <person name="Carranza S."/>
            <person name="Cuomo C.A."/>
            <person name="Martel A."/>
        </authorList>
    </citation>
    <scope>NUCLEOTIDE SEQUENCE [LARGE SCALE GENOMIC DNA]</scope>
    <source>
        <strain evidence="1 2">AMFP18/2</strain>
    </source>
</reference>
<name>A0ABQ8F111_9FUNG</name>
<keyword evidence="2" id="KW-1185">Reference proteome</keyword>
<evidence type="ECO:0000313" key="1">
    <source>
        <dbReference type="EMBL" id="KAH6590188.1"/>
    </source>
</evidence>
<proteinExistence type="predicted"/>
<comment type="caution">
    <text evidence="1">The sequence shown here is derived from an EMBL/GenBank/DDBJ whole genome shotgun (WGS) entry which is preliminary data.</text>
</comment>
<gene>
    <name evidence="1" type="ORF">BASA50_009449</name>
</gene>
<dbReference type="Proteomes" id="UP001648503">
    <property type="component" value="Unassembled WGS sequence"/>
</dbReference>
<protein>
    <recommendedName>
        <fullName evidence="3">DDE Tnp4 domain-containing protein</fullName>
    </recommendedName>
</protein>
<sequence length="181" mass="20992">MVTQGKSERWGEYLNQTIFALWVRKHAVTKKSLFYLLYGVESCLPGDMEPIPETQDSTELTVREFDELGQHRAATYYRSKAQAEVMRRRNGGDAGSEDYCFRVGEMVKLKHHSKVEFEFDWKGPYFIADMGYPGIYWLMKPSGCQLDSTTNETDLAPWLHNSEANTFFFDGTNRRIWESSS</sequence>
<dbReference type="EMBL" id="JAFCIX010000435">
    <property type="protein sequence ID" value="KAH6590188.1"/>
    <property type="molecule type" value="Genomic_DNA"/>
</dbReference>
<evidence type="ECO:0000313" key="2">
    <source>
        <dbReference type="Proteomes" id="UP001648503"/>
    </source>
</evidence>
<organism evidence="1 2">
    <name type="scientific">Batrachochytrium salamandrivorans</name>
    <dbReference type="NCBI Taxonomy" id="1357716"/>
    <lineage>
        <taxon>Eukaryota</taxon>
        <taxon>Fungi</taxon>
        <taxon>Fungi incertae sedis</taxon>
        <taxon>Chytridiomycota</taxon>
        <taxon>Chytridiomycota incertae sedis</taxon>
        <taxon>Chytridiomycetes</taxon>
        <taxon>Rhizophydiales</taxon>
        <taxon>Rhizophydiales incertae sedis</taxon>
        <taxon>Batrachochytrium</taxon>
    </lineage>
</organism>
<accession>A0ABQ8F111</accession>